<proteinExistence type="predicted"/>
<dbReference type="HOGENOM" id="CLU_1757577_0_0_6"/>
<sequence>MKLIFAIFIVIVVTGCTVVPYEQLNLDTTSEFTVPEEGKSGIYVYQWKTGVVGALFDVDFEIKGFPEIALNTGEYAHFEVPPGEYEYKLSGGMFKQYIPVKFEQNKNYFFRAFLLNASDHAVLVRDQKEIDEAKKNISTKRYQPHDAD</sequence>
<gene>
    <name evidence="2" type="ordered locus">Sput200_0750</name>
</gene>
<dbReference type="PROSITE" id="PS51257">
    <property type="entry name" value="PROKAR_LIPOPROTEIN"/>
    <property type="match status" value="1"/>
</dbReference>
<protein>
    <recommendedName>
        <fullName evidence="1">DUF2846 domain-containing protein</fullName>
    </recommendedName>
</protein>
<dbReference type="Proteomes" id="UP000008209">
    <property type="component" value="Chromosome"/>
</dbReference>
<dbReference type="InterPro" id="IPR022548">
    <property type="entry name" value="DUF2846"/>
</dbReference>
<evidence type="ECO:0000313" key="2">
    <source>
        <dbReference type="EMBL" id="ADV53229.1"/>
    </source>
</evidence>
<dbReference type="PATRIC" id="fig|399804.5.peg.763"/>
<dbReference type="EMBL" id="CP002457">
    <property type="protein sequence ID" value="ADV53229.1"/>
    <property type="molecule type" value="Genomic_DNA"/>
</dbReference>
<name>E6XKB0_SHEP2</name>
<organism evidence="2 3">
    <name type="scientific">Shewanella putrefaciens (strain 200)</name>
    <dbReference type="NCBI Taxonomy" id="399804"/>
    <lineage>
        <taxon>Bacteria</taxon>
        <taxon>Pseudomonadati</taxon>
        <taxon>Pseudomonadota</taxon>
        <taxon>Gammaproteobacteria</taxon>
        <taxon>Alteromonadales</taxon>
        <taxon>Shewanellaceae</taxon>
        <taxon>Shewanella</taxon>
    </lineage>
</organism>
<evidence type="ECO:0000259" key="1">
    <source>
        <dbReference type="Pfam" id="PF11008"/>
    </source>
</evidence>
<feature type="domain" description="DUF2846" evidence="1">
    <location>
        <begin position="36"/>
        <end position="117"/>
    </location>
</feature>
<dbReference type="Pfam" id="PF11008">
    <property type="entry name" value="DUF2846"/>
    <property type="match status" value="1"/>
</dbReference>
<accession>E6XKB0</accession>
<dbReference type="KEGG" id="shp:Sput200_0750"/>
<dbReference type="AlphaFoldDB" id="E6XKB0"/>
<reference evidence="2 3" key="1">
    <citation type="submission" date="2011-01" db="EMBL/GenBank/DDBJ databases">
        <title>Complete sequence of Shewanella putrefaciens 200.</title>
        <authorList>
            <consortium name="US DOE Joint Genome Institute"/>
            <person name="Lucas S."/>
            <person name="Copeland A."/>
            <person name="Lapidus A."/>
            <person name="Cheng J.-F."/>
            <person name="Bruce D."/>
            <person name="Goodwin L."/>
            <person name="Pitluck S."/>
            <person name="Munk A.C."/>
            <person name="Detter J.C."/>
            <person name="Han C."/>
            <person name="Tapia R."/>
            <person name="Land M."/>
            <person name="Hauser L."/>
            <person name="Chang Y.-J."/>
            <person name="Jeffries C."/>
            <person name="Kyrpides N."/>
            <person name="Ivanova N."/>
            <person name="Mikhailova N."/>
            <person name="Kolker E."/>
            <person name="Lawrence C."/>
            <person name="McCue L.A."/>
            <person name="DiChristina T."/>
            <person name="Nealson K."/>
            <person name="Fredrickson J.K."/>
            <person name="Woyke T."/>
        </authorList>
    </citation>
    <scope>NUCLEOTIDE SEQUENCE [LARGE SCALE GENOMIC DNA]</scope>
    <source>
        <strain evidence="2 3">200</strain>
    </source>
</reference>
<evidence type="ECO:0000313" key="3">
    <source>
        <dbReference type="Proteomes" id="UP000008209"/>
    </source>
</evidence>
<dbReference type="OrthoDB" id="7375569at2"/>